<dbReference type="GO" id="GO:0009279">
    <property type="term" value="C:cell outer membrane"/>
    <property type="evidence" value="ECO:0007669"/>
    <property type="project" value="UniProtKB-SubCell"/>
</dbReference>
<dbReference type="Gene3D" id="2.60.40.1120">
    <property type="entry name" value="Carboxypeptidase-like, regulatory domain"/>
    <property type="match status" value="1"/>
</dbReference>
<feature type="signal peptide" evidence="4">
    <location>
        <begin position="1"/>
        <end position="36"/>
    </location>
</feature>
<dbReference type="EMBL" id="SMCS01000001">
    <property type="protein sequence ID" value="TCV97468.1"/>
    <property type="molecule type" value="Genomic_DNA"/>
</dbReference>
<proteinExistence type="predicted"/>
<feature type="domain" description="TonB-dependent transporter Oar-like beta-barrel" evidence="5">
    <location>
        <begin position="595"/>
        <end position="884"/>
    </location>
</feature>
<protein>
    <submittedName>
        <fullName evidence="6">Carboxypeptidase family protein</fullName>
    </submittedName>
</protein>
<evidence type="ECO:0000256" key="3">
    <source>
        <dbReference type="ARBA" id="ARBA00023237"/>
    </source>
</evidence>
<dbReference type="Pfam" id="PF13620">
    <property type="entry name" value="CarboxypepD_reg"/>
    <property type="match status" value="1"/>
</dbReference>
<evidence type="ECO:0000313" key="6">
    <source>
        <dbReference type="EMBL" id="TCV97468.1"/>
    </source>
</evidence>
<keyword evidence="6" id="KW-0645">Protease</keyword>
<feature type="domain" description="TonB-dependent transporter Oar-like beta-barrel" evidence="5">
    <location>
        <begin position="251"/>
        <end position="579"/>
    </location>
</feature>
<dbReference type="RefSeq" id="WP_243649105.1">
    <property type="nucleotide sequence ID" value="NZ_SMCS01000001.1"/>
</dbReference>
<keyword evidence="6" id="KW-0378">Hydrolase</keyword>
<dbReference type="Pfam" id="PF25183">
    <property type="entry name" value="OMP_b-brl_4"/>
    <property type="match status" value="2"/>
</dbReference>
<dbReference type="InterPro" id="IPR057601">
    <property type="entry name" value="Oar-like_b-barrel"/>
</dbReference>
<keyword evidence="3" id="KW-0998">Cell outer membrane</keyword>
<gene>
    <name evidence="6" type="ORF">EC912_101480</name>
</gene>
<dbReference type="AlphaFoldDB" id="A0A4R3YZW1"/>
<keyword evidence="7" id="KW-1185">Reference proteome</keyword>
<evidence type="ECO:0000256" key="2">
    <source>
        <dbReference type="ARBA" id="ARBA00023136"/>
    </source>
</evidence>
<dbReference type="Gene3D" id="2.40.170.20">
    <property type="entry name" value="TonB-dependent receptor, beta-barrel domain"/>
    <property type="match status" value="1"/>
</dbReference>
<keyword evidence="6" id="KW-0121">Carboxypeptidase</keyword>
<feature type="chain" id="PRO_5020838477" evidence="4">
    <location>
        <begin position="37"/>
        <end position="1000"/>
    </location>
</feature>
<reference evidence="6 7" key="1">
    <citation type="submission" date="2019-03" db="EMBL/GenBank/DDBJ databases">
        <title>Above-ground endophytic microbial communities from plants in different locations in the United States.</title>
        <authorList>
            <person name="Frank C."/>
        </authorList>
    </citation>
    <scope>NUCLEOTIDE SEQUENCE [LARGE SCALE GENOMIC DNA]</scope>
    <source>
        <strain evidence="6 7">LP_13_YM</strain>
    </source>
</reference>
<evidence type="ECO:0000313" key="7">
    <source>
        <dbReference type="Proteomes" id="UP000295645"/>
    </source>
</evidence>
<evidence type="ECO:0000259" key="5">
    <source>
        <dbReference type="Pfam" id="PF25183"/>
    </source>
</evidence>
<evidence type="ECO:0000256" key="1">
    <source>
        <dbReference type="ARBA" id="ARBA00004442"/>
    </source>
</evidence>
<accession>A0A4R3YZW1</accession>
<name>A0A4R3YZW1_9GAMM</name>
<dbReference type="SUPFAM" id="SSF49452">
    <property type="entry name" value="Starch-binding domain-like"/>
    <property type="match status" value="1"/>
</dbReference>
<dbReference type="Proteomes" id="UP000295645">
    <property type="component" value="Unassembled WGS sequence"/>
</dbReference>
<dbReference type="InterPro" id="IPR013784">
    <property type="entry name" value="Carb-bd-like_fold"/>
</dbReference>
<dbReference type="GO" id="GO:0004180">
    <property type="term" value="F:carboxypeptidase activity"/>
    <property type="evidence" value="ECO:0007669"/>
    <property type="project" value="UniProtKB-KW"/>
</dbReference>
<comment type="subcellular location">
    <subcellularLocation>
        <location evidence="1">Cell outer membrane</location>
    </subcellularLocation>
</comment>
<keyword evidence="2" id="KW-0472">Membrane</keyword>
<dbReference type="GO" id="GO:0030246">
    <property type="term" value="F:carbohydrate binding"/>
    <property type="evidence" value="ECO:0007669"/>
    <property type="project" value="InterPro"/>
</dbReference>
<dbReference type="SUPFAM" id="SSF56935">
    <property type="entry name" value="Porins"/>
    <property type="match status" value="1"/>
</dbReference>
<sequence length="1000" mass="109470">MSVEGKSVWNRPVASTGRRCLLAMALAIALANGAQAQSITGGLYGREAGGVTVQVSNASTGFRRDLVADKDGKYAMSGLNPGTYEVTIVHGGQAVGSRTINVVANSLTAVSAVEITAGAPPGAVDARTLDAVNVSSMVTTTVNPIDVSTPELATNYSMKLVNQLPTGRSMESIALLKSSVRYDDQTTNLVQMGGASPGENRYYYNEFDTTYDFSGLGASRLPPEAISSTQVITGNFGTSWTSTTGGITAATVRQGTNDFKAGYSLYFEPPTSRLLNPRDHDSLTRDGDYYKFNRANHHGGQVTDQYLWASGAAVRDKVFYFVMLGNSPASTATSYKQNLETDRSTRDKNALVNLTWNITSNQSVNVVGYRDWTNQFDNQYTLDSDYEPASRGSYYGWAAVQTKNQFLIGNYHAQLTDDLSFRLMGGYLSQSQLQPTSSSGSGLPYVQEQDPVTKINRNIGAGNATGQLLPFEYWRRGFKGDFTWQLGDHRITAGAEHYKHFINQRMETTEGGYYTYYNQPGVILDNGSPSPADGRYVSQYYNSNGGSFYTVNKAAYIDDNWQVSDNVVLYGGARFDVFINKDVNGNNFLRLPLTSPRLGIAWDVEGDSSLKVGANAGKYTIPIPSTVNNGAATAVTRYTKYYTYTGMDPVTKAPTGLTQIGDTNYLFNGLAPTPEQISTSNITAPYQYEFQIYVQKQLGSAWAAQAEIGYTNLKKTIDDTCYLDSINAYARSHGYPDYTEKNACFLLNPGSDVQLKRDFRGDGNTESLTIPGSEFGMPAAKRRYYHMTLELTHASTPDAPYFLDLSYTWAHLYGNTDGYIDLGHRVNGAAGEQVLFDYPGLMVGGTGNLTGDIRNAVTASGIYYFPGGVRVGGILNMHTGSPLNCFGTYPDQSDPAYQYGPSSHFCDSKLSPLGHAKRLPFFWALNLSVGYDWQIDKENALSVDVQMQNVTNRQGIVNREQTYDEGVFTAQGDSVHNPAYGSPSWQTPRTTSLILRYTFR</sequence>
<dbReference type="InterPro" id="IPR036942">
    <property type="entry name" value="Beta-barrel_TonB_sf"/>
</dbReference>
<keyword evidence="4" id="KW-0732">Signal</keyword>
<evidence type="ECO:0000256" key="4">
    <source>
        <dbReference type="SAM" id="SignalP"/>
    </source>
</evidence>
<organism evidence="6 7">
    <name type="scientific">Luteibacter rhizovicinus</name>
    <dbReference type="NCBI Taxonomy" id="242606"/>
    <lineage>
        <taxon>Bacteria</taxon>
        <taxon>Pseudomonadati</taxon>
        <taxon>Pseudomonadota</taxon>
        <taxon>Gammaproteobacteria</taxon>
        <taxon>Lysobacterales</taxon>
        <taxon>Rhodanobacteraceae</taxon>
        <taxon>Luteibacter</taxon>
    </lineage>
</organism>
<comment type="caution">
    <text evidence="6">The sequence shown here is derived from an EMBL/GenBank/DDBJ whole genome shotgun (WGS) entry which is preliminary data.</text>
</comment>